<sequence length="122" mass="13519">MYTNELLPVFGFSDLFDTLNDDVKACSSCTPRATVSEKGGIYTLEVELPGVKKSDIDVHVEGNSLSIKATRKSASAEMHYERSFKLADEINPESAEAFLENGILTFKFTRKQSAAQHKLTIK</sequence>
<evidence type="ECO:0000259" key="3">
    <source>
        <dbReference type="PROSITE" id="PS01031"/>
    </source>
</evidence>
<comment type="caution">
    <text evidence="5">The sequence shown here is derived from an EMBL/GenBank/DDBJ whole genome shotgun (WGS) entry which is preliminary data.</text>
</comment>
<name>A0A2M9A6N9_9BACT</name>
<evidence type="ECO:0000259" key="4">
    <source>
        <dbReference type="PROSITE" id="PS51203"/>
    </source>
</evidence>
<evidence type="ECO:0000256" key="2">
    <source>
        <dbReference type="RuleBase" id="RU003616"/>
    </source>
</evidence>
<reference evidence="5 6" key="1">
    <citation type="submission" date="2017-11" db="EMBL/GenBank/DDBJ databases">
        <title>Animal gut microbial communities from fecal samples from Wisconsin, USA.</title>
        <authorList>
            <person name="Neumann A."/>
        </authorList>
    </citation>
    <scope>NUCLEOTIDE SEQUENCE [LARGE SCALE GENOMIC DNA]</scope>
    <source>
        <strain evidence="5 6">UWS3</strain>
    </source>
</reference>
<protein>
    <submittedName>
        <fullName evidence="5">HSP20 family protein</fullName>
    </submittedName>
</protein>
<dbReference type="Pfam" id="PF00011">
    <property type="entry name" value="HSP20"/>
    <property type="match status" value="1"/>
</dbReference>
<evidence type="ECO:0000313" key="5">
    <source>
        <dbReference type="EMBL" id="PJJ41318.1"/>
    </source>
</evidence>
<keyword evidence="6" id="KW-1185">Reference proteome</keyword>
<dbReference type="OrthoDB" id="9809760at2"/>
<gene>
    <name evidence="5" type="ORF">BGX16_1281</name>
</gene>
<dbReference type="InterPro" id="IPR007052">
    <property type="entry name" value="CS_dom"/>
</dbReference>
<organism evidence="5 6">
    <name type="scientific">Hallerella succinigenes</name>
    <dbReference type="NCBI Taxonomy" id="1896222"/>
    <lineage>
        <taxon>Bacteria</taxon>
        <taxon>Pseudomonadati</taxon>
        <taxon>Fibrobacterota</taxon>
        <taxon>Fibrobacteria</taxon>
        <taxon>Fibrobacterales</taxon>
        <taxon>Fibrobacteraceae</taxon>
        <taxon>Hallerella</taxon>
    </lineage>
</organism>
<feature type="domain" description="CS" evidence="4">
    <location>
        <begin position="28"/>
        <end position="122"/>
    </location>
</feature>
<feature type="domain" description="SHSP" evidence="3">
    <location>
        <begin position="24"/>
        <end position="122"/>
    </location>
</feature>
<dbReference type="Proteomes" id="UP000231134">
    <property type="component" value="Unassembled WGS sequence"/>
</dbReference>
<dbReference type="EMBL" id="PGEX01000001">
    <property type="protein sequence ID" value="PJJ41318.1"/>
    <property type="molecule type" value="Genomic_DNA"/>
</dbReference>
<dbReference type="InterPro" id="IPR008978">
    <property type="entry name" value="HSP20-like_chaperone"/>
</dbReference>
<dbReference type="SUPFAM" id="SSF49764">
    <property type="entry name" value="HSP20-like chaperones"/>
    <property type="match status" value="1"/>
</dbReference>
<dbReference type="PANTHER" id="PTHR11527">
    <property type="entry name" value="HEAT-SHOCK PROTEIN 20 FAMILY MEMBER"/>
    <property type="match status" value="1"/>
</dbReference>
<dbReference type="AlphaFoldDB" id="A0A2M9A6N9"/>
<evidence type="ECO:0000256" key="1">
    <source>
        <dbReference type="PROSITE-ProRule" id="PRU00285"/>
    </source>
</evidence>
<dbReference type="CDD" id="cd06464">
    <property type="entry name" value="ACD_sHsps-like"/>
    <property type="match status" value="1"/>
</dbReference>
<dbReference type="InterPro" id="IPR031107">
    <property type="entry name" value="Small_HSP"/>
</dbReference>
<evidence type="ECO:0000313" key="6">
    <source>
        <dbReference type="Proteomes" id="UP000231134"/>
    </source>
</evidence>
<proteinExistence type="inferred from homology"/>
<comment type="similarity">
    <text evidence="1 2">Belongs to the small heat shock protein (HSP20) family.</text>
</comment>
<dbReference type="PROSITE" id="PS51203">
    <property type="entry name" value="CS"/>
    <property type="match status" value="1"/>
</dbReference>
<dbReference type="Gene3D" id="2.60.40.790">
    <property type="match status" value="1"/>
</dbReference>
<accession>A0A2M9A6N9</accession>
<dbReference type="RefSeq" id="WP_100425305.1">
    <property type="nucleotide sequence ID" value="NZ_JAQXKX010000005.1"/>
</dbReference>
<dbReference type="PROSITE" id="PS01031">
    <property type="entry name" value="SHSP"/>
    <property type="match status" value="1"/>
</dbReference>
<dbReference type="InterPro" id="IPR002068">
    <property type="entry name" value="A-crystallin/Hsp20_dom"/>
</dbReference>